<reference evidence="3" key="1">
    <citation type="journal article" date="2011" name="Genome Biol.">
        <title>Comparative and functional genomics provide insights into the pathogenicity of dermatophytic fungi.</title>
        <authorList>
            <person name="Burmester A."/>
            <person name="Shelest E."/>
            <person name="Gloeckner G."/>
            <person name="Heddergott C."/>
            <person name="Schindler S."/>
            <person name="Staib P."/>
            <person name="Heidel A."/>
            <person name="Felder M."/>
            <person name="Petzold A."/>
            <person name="Szafranski K."/>
            <person name="Feuermann M."/>
            <person name="Pedruzzi I."/>
            <person name="Priebe S."/>
            <person name="Groth M."/>
            <person name="Winkler R."/>
            <person name="Li W."/>
            <person name="Kniemeyer O."/>
            <person name="Schroeckh V."/>
            <person name="Hertweck C."/>
            <person name="Hube B."/>
            <person name="White T.C."/>
            <person name="Platzer M."/>
            <person name="Guthke R."/>
            <person name="Heitman J."/>
            <person name="Woestemeyer J."/>
            <person name="Zipfel P.F."/>
            <person name="Monod M."/>
            <person name="Brakhage A.A."/>
        </authorList>
    </citation>
    <scope>NUCLEOTIDE SEQUENCE [LARGE SCALE GENOMIC DNA]</scope>
    <source>
        <strain evidence="3">ATCC MYA-4681 / CBS 112371</strain>
    </source>
</reference>
<dbReference type="EMBL" id="ABSU01000022">
    <property type="protein sequence ID" value="EFE31349.1"/>
    <property type="molecule type" value="Genomic_DNA"/>
</dbReference>
<dbReference type="eggNOG" id="ENOG502RJYG">
    <property type="taxonomic scope" value="Eukaryota"/>
</dbReference>
<comment type="caution">
    <text evidence="2">The sequence shown here is derived from an EMBL/GenBank/DDBJ whole genome shotgun (WGS) entry which is preliminary data.</text>
</comment>
<dbReference type="PANTHER" id="PTHR42345:SF2">
    <property type="entry name" value="HELICASE-LIKE PROTEIN"/>
    <property type="match status" value="1"/>
</dbReference>
<dbReference type="AlphaFoldDB" id="D4AZX4"/>
<evidence type="ECO:0000313" key="3">
    <source>
        <dbReference type="Proteomes" id="UP000008866"/>
    </source>
</evidence>
<name>D4AZX4_ARTBC</name>
<dbReference type="PANTHER" id="PTHR42345">
    <property type="entry name" value="TPR_REGION DOMAIN-CONTAINING PROTEIN"/>
    <property type="match status" value="1"/>
</dbReference>
<feature type="compositionally biased region" description="Basic residues" evidence="1">
    <location>
        <begin position="7"/>
        <end position="18"/>
    </location>
</feature>
<evidence type="ECO:0000256" key="1">
    <source>
        <dbReference type="SAM" id="MobiDB-lite"/>
    </source>
</evidence>
<accession>D4AZX4</accession>
<keyword evidence="3" id="KW-1185">Reference proteome</keyword>
<feature type="region of interest" description="Disordered" evidence="1">
    <location>
        <begin position="1"/>
        <end position="59"/>
    </location>
</feature>
<feature type="region of interest" description="Disordered" evidence="1">
    <location>
        <begin position="998"/>
        <end position="1027"/>
    </location>
</feature>
<dbReference type="STRING" id="663331.D4AZX4"/>
<feature type="compositionally biased region" description="Polar residues" evidence="1">
    <location>
        <begin position="954"/>
        <end position="967"/>
    </location>
</feature>
<feature type="compositionally biased region" description="Polar residues" evidence="1">
    <location>
        <begin position="39"/>
        <end position="50"/>
    </location>
</feature>
<dbReference type="RefSeq" id="XP_003011989.1">
    <property type="nucleotide sequence ID" value="XM_003011943.1"/>
</dbReference>
<dbReference type="KEGG" id="abe:ARB_01744"/>
<gene>
    <name evidence="2" type="ORF">ARB_01744</name>
</gene>
<organism evidence="2 3">
    <name type="scientific">Arthroderma benhamiae (strain ATCC MYA-4681 / CBS 112371)</name>
    <name type="common">Trichophyton mentagrophytes</name>
    <dbReference type="NCBI Taxonomy" id="663331"/>
    <lineage>
        <taxon>Eukaryota</taxon>
        <taxon>Fungi</taxon>
        <taxon>Dikarya</taxon>
        <taxon>Ascomycota</taxon>
        <taxon>Pezizomycotina</taxon>
        <taxon>Eurotiomycetes</taxon>
        <taxon>Eurotiomycetidae</taxon>
        <taxon>Onygenales</taxon>
        <taxon>Arthrodermataceae</taxon>
        <taxon>Trichophyton</taxon>
    </lineage>
</organism>
<dbReference type="Proteomes" id="UP000008866">
    <property type="component" value="Unassembled WGS sequence"/>
</dbReference>
<sequence>MRELPLRKRRSRTSRLRHSLFGGSRRSSKSESVDSESSQWTDCSASTEATDATEHERELSGQEYNGHHHKPVISHPPEFLVNCYCHFLLCFHISPVVQTRDADVPGYPEIFVDNVRDRIFSRASMTKAECQASDALQDTTSTPSPRRCSNIGCTVHPENSPLSGEELRVIFSGAPHFLLEKGSRCHWFPHVVFPWDDSTRIQNLQDRKPLHHASFTLSTLHAHLPAFLERRKTPGGSPDLTELETNKHPAFDIGVFEVPNMLSSRAKERGCVGFRHYMELPISPKLKDKSDTPPGITPIESNTNVPNTTPTGNNEPYICCRPGIRFSRAQLISGGPPAWRRLGVRDCSPKQVAQRLETLCDLRDQMVFKAKPINLFDVESITKLHQGLFSTFLFPLPKQVHADAFKLTSIKTQIDTLVRVLAVKDAWIDFSQIEWRIRAGQILWECPPHHDGVIKDQYPGGSDISINAERHWLLIQILLAAELVLRLDAAVKVGIMGRPKGIITQKDIYHINDMRNDQVDWAIICCRRAFENLTIKYSPTSGRLEPALPPDRPLERPTSRIRQILTRGKVNEKRTQQAQGQQPVDTQITWDCVTRPRFFKKQLDGLFAFMSVIQWPDAEEIKCQLEKKYDTVVADPAAMIRTFSTPLVTKELTGEDLPRKRLSTYENSNTSHLILLLTPSQHHAASTSTTCFGGWISRSWLSGFVLPGEAINDMLMSTLLENDAHALRTLGPVANLYGGFIYRGRSWWSKKCVVSRIVSCLDGSTTCMGWVSSRVVPHDEEGKKHTDKWVEVELTDDTRGLTVPRIYKTTQILLDSSPLGPGGELTPEQFCMPMDDDSDADSHHIHQTRVVFDNITLVRSERDGPSKRLPFKATAHAFFTIKATPQSKPRKVLFPLSKNSLFISSFPCLPPRGWAAHSTKHNTDPDSSSEYHRHFQPPIPDDEDTYDWSLGPESPSTGPLNPRIQRTNSFRVPGHPLHTSFYPYKYIPITSLPSVTEFPPKPPRTYERRSSGMGRHRHSLSEEKRRHSRRRPITYIIDARGSKDKEAFARAWCTAVCTDAAITICKVRKMKKDNYNTIIYESKNFGLPFCNCIFVAFV</sequence>
<dbReference type="GeneID" id="9519313"/>
<proteinExistence type="predicted"/>
<feature type="region of interest" description="Disordered" evidence="1">
    <location>
        <begin position="917"/>
        <end position="967"/>
    </location>
</feature>
<evidence type="ECO:0000313" key="2">
    <source>
        <dbReference type="EMBL" id="EFE31349.1"/>
    </source>
</evidence>
<protein>
    <submittedName>
        <fullName evidence="2">Uncharacterized protein</fullName>
    </submittedName>
</protein>
<feature type="compositionally biased region" description="Basic and acidic residues" evidence="1">
    <location>
        <begin position="921"/>
        <end position="933"/>
    </location>
</feature>
<dbReference type="HOGENOM" id="CLU_003431_0_0_1"/>
<dbReference type="OMA" id="VFEVPNM"/>